<evidence type="ECO:0000313" key="2">
    <source>
        <dbReference type="EMBL" id="QDO96816.1"/>
    </source>
</evidence>
<accession>A0A516GZ70</accession>
<protein>
    <submittedName>
        <fullName evidence="2">SRPBCC family protein</fullName>
    </submittedName>
</protein>
<dbReference type="AlphaFoldDB" id="A0A516GZ70"/>
<reference evidence="2 3" key="1">
    <citation type="submission" date="2019-07" db="EMBL/GenBank/DDBJ databases">
        <title>Genome sequencing for Ferrovibrio sp. K5.</title>
        <authorList>
            <person name="Park S.-J."/>
        </authorList>
    </citation>
    <scope>NUCLEOTIDE SEQUENCE [LARGE SCALE GENOMIC DNA]</scope>
    <source>
        <strain evidence="2 3">K5</strain>
    </source>
</reference>
<evidence type="ECO:0000313" key="3">
    <source>
        <dbReference type="Proteomes" id="UP000317496"/>
    </source>
</evidence>
<dbReference type="EMBL" id="CP041636">
    <property type="protein sequence ID" value="QDO96816.1"/>
    <property type="molecule type" value="Genomic_DNA"/>
</dbReference>
<dbReference type="InterPro" id="IPR019587">
    <property type="entry name" value="Polyketide_cyclase/dehydratase"/>
</dbReference>
<keyword evidence="3" id="KW-1185">Reference proteome</keyword>
<dbReference type="CDD" id="cd07818">
    <property type="entry name" value="SRPBCC_1"/>
    <property type="match status" value="1"/>
</dbReference>
<organism evidence="2 3">
    <name type="scientific">Ferrovibrio terrae</name>
    <dbReference type="NCBI Taxonomy" id="2594003"/>
    <lineage>
        <taxon>Bacteria</taxon>
        <taxon>Pseudomonadati</taxon>
        <taxon>Pseudomonadota</taxon>
        <taxon>Alphaproteobacteria</taxon>
        <taxon>Rhodospirillales</taxon>
        <taxon>Rhodospirillaceae</taxon>
        <taxon>Ferrovibrio</taxon>
    </lineage>
</organism>
<name>A0A516GZ70_9PROT</name>
<dbReference type="SUPFAM" id="SSF55961">
    <property type="entry name" value="Bet v1-like"/>
    <property type="match status" value="1"/>
</dbReference>
<evidence type="ECO:0000256" key="1">
    <source>
        <dbReference type="SAM" id="SignalP"/>
    </source>
</evidence>
<feature type="chain" id="PRO_5021878329" evidence="1">
    <location>
        <begin position="24"/>
        <end position="179"/>
    </location>
</feature>
<dbReference type="Pfam" id="PF10604">
    <property type="entry name" value="Polyketide_cyc2"/>
    <property type="match status" value="1"/>
</dbReference>
<sequence>MLKIALIVLALLAVAIAGVLAYAATKPDTSRIARSAQIQAAPDRIFALINDLPAWQTWSPYEKKDPDMQRSFTGPAAGIGAKYAWAGDKNIGDGRMEIVESTAPSKIAIRLEFLKPFQHTAMADFTLAPAANGATTVTWAMTGPANYLSKVMSVVFDFDKMIGRDFEAGLTNLKTLAEK</sequence>
<dbReference type="RefSeq" id="WP_144067797.1">
    <property type="nucleotide sequence ID" value="NZ_CP041636.1"/>
</dbReference>
<dbReference type="Gene3D" id="3.30.530.20">
    <property type="match status" value="1"/>
</dbReference>
<dbReference type="OrthoDB" id="9807923at2"/>
<feature type="signal peptide" evidence="1">
    <location>
        <begin position="1"/>
        <end position="23"/>
    </location>
</feature>
<keyword evidence="1" id="KW-0732">Signal</keyword>
<dbReference type="InterPro" id="IPR023393">
    <property type="entry name" value="START-like_dom_sf"/>
</dbReference>
<gene>
    <name evidence="2" type="ORF">FNB15_05790</name>
</gene>
<proteinExistence type="predicted"/>
<dbReference type="Proteomes" id="UP000317496">
    <property type="component" value="Chromosome"/>
</dbReference>
<dbReference type="KEGG" id="fer:FNB15_05790"/>